<dbReference type="AlphaFoldDB" id="A0A109LIH1"/>
<organism evidence="1 2">
    <name type="scientific">Pseudomonas fluorescens</name>
    <dbReference type="NCBI Taxonomy" id="294"/>
    <lineage>
        <taxon>Bacteria</taxon>
        <taxon>Pseudomonadati</taxon>
        <taxon>Pseudomonadota</taxon>
        <taxon>Gammaproteobacteria</taxon>
        <taxon>Pseudomonadales</taxon>
        <taxon>Pseudomonadaceae</taxon>
        <taxon>Pseudomonas</taxon>
    </lineage>
</organism>
<accession>A0A109LIH1</accession>
<sequence>MPLRPAAHHQFATCQLCTYAQLRHPGDPQAFERHALEAVGHGGFIDGGKAQSPLAQQQIHRAAQERAGAVGQQRHAALALQVEQRLALGIGGAHREHFGVAQMQRRENLGVHLHRRVRVVERQHQVATAFAQGVHGVADVGGHQPRGDIQALVAQLRDPPREEPQGQGVGGRHLHDFALPAFQVMQMAQYFTELFDHGARRHQKQLPGRRQLHRRT</sequence>
<comment type="caution">
    <text evidence="1">The sequence shown here is derived from an EMBL/GenBank/DDBJ whole genome shotgun (WGS) entry which is preliminary data.</text>
</comment>
<dbReference type="Proteomes" id="UP000061348">
    <property type="component" value="Unassembled WGS sequence"/>
</dbReference>
<reference evidence="1 2" key="1">
    <citation type="submission" date="2015-05" db="EMBL/GenBank/DDBJ databases">
        <title>A genomic and transcriptomic approach to investigate the blue pigment phenotype in Pseudomonas fluorescens.</title>
        <authorList>
            <person name="Andreani N.A."/>
            <person name="Cardazzo B."/>
        </authorList>
    </citation>
    <scope>NUCLEOTIDE SEQUENCE [LARGE SCALE GENOMIC DNA]</scope>
    <source>
        <strain evidence="1 2">Ps_22</strain>
    </source>
</reference>
<protein>
    <submittedName>
        <fullName evidence="1">Uncharacterized protein</fullName>
    </submittedName>
</protein>
<gene>
    <name evidence="1" type="ORF">PFLmoz3_01250</name>
</gene>
<proteinExistence type="predicted"/>
<name>A0A109LIH1_PSEFL</name>
<dbReference type="EMBL" id="LCYA01000052">
    <property type="protein sequence ID" value="KWV88355.1"/>
    <property type="molecule type" value="Genomic_DNA"/>
</dbReference>
<evidence type="ECO:0000313" key="2">
    <source>
        <dbReference type="Proteomes" id="UP000061348"/>
    </source>
</evidence>
<evidence type="ECO:0000313" key="1">
    <source>
        <dbReference type="EMBL" id="KWV88355.1"/>
    </source>
</evidence>